<gene>
    <name evidence="1" type="ORF">Syun_007346</name>
</gene>
<dbReference type="AlphaFoldDB" id="A0AAP0PZA5"/>
<dbReference type="EMBL" id="JBBNAF010000003">
    <property type="protein sequence ID" value="KAK9161005.1"/>
    <property type="molecule type" value="Genomic_DNA"/>
</dbReference>
<keyword evidence="2" id="KW-1185">Reference proteome</keyword>
<proteinExistence type="predicted"/>
<reference evidence="1 2" key="1">
    <citation type="submission" date="2024-01" db="EMBL/GenBank/DDBJ databases">
        <title>Genome assemblies of Stephania.</title>
        <authorList>
            <person name="Yang L."/>
        </authorList>
    </citation>
    <scope>NUCLEOTIDE SEQUENCE [LARGE SCALE GENOMIC DNA]</scope>
    <source>
        <strain evidence="1">YNDBR</strain>
        <tissue evidence="1">Leaf</tissue>
    </source>
</reference>
<comment type="caution">
    <text evidence="1">The sequence shown here is derived from an EMBL/GenBank/DDBJ whole genome shotgun (WGS) entry which is preliminary data.</text>
</comment>
<name>A0AAP0PZA5_9MAGN</name>
<accession>A0AAP0PZA5</accession>
<evidence type="ECO:0000313" key="2">
    <source>
        <dbReference type="Proteomes" id="UP001420932"/>
    </source>
</evidence>
<dbReference type="Proteomes" id="UP001420932">
    <property type="component" value="Unassembled WGS sequence"/>
</dbReference>
<organism evidence="1 2">
    <name type="scientific">Stephania yunnanensis</name>
    <dbReference type="NCBI Taxonomy" id="152371"/>
    <lineage>
        <taxon>Eukaryota</taxon>
        <taxon>Viridiplantae</taxon>
        <taxon>Streptophyta</taxon>
        <taxon>Embryophyta</taxon>
        <taxon>Tracheophyta</taxon>
        <taxon>Spermatophyta</taxon>
        <taxon>Magnoliopsida</taxon>
        <taxon>Ranunculales</taxon>
        <taxon>Menispermaceae</taxon>
        <taxon>Menispermoideae</taxon>
        <taxon>Cissampelideae</taxon>
        <taxon>Stephania</taxon>
    </lineage>
</organism>
<sequence length="149" mass="16355">MEVYTPKIHLNPSRRRVTPHCPLLLCLVRDRLVQQGTTAPLSKSRRCLVAAAVDPAGVAVRKLLAGVLIPGSRPWPPPCPPPASRCWSAVRPPASRIPYSRATSRSAVAAGRLRLHLIRCATARLADPLVRWSCRASDDKGKEKLLNYL</sequence>
<evidence type="ECO:0000313" key="1">
    <source>
        <dbReference type="EMBL" id="KAK9161005.1"/>
    </source>
</evidence>
<protein>
    <submittedName>
        <fullName evidence="1">Uncharacterized protein</fullName>
    </submittedName>
</protein>